<reference evidence="3 4" key="2">
    <citation type="submission" date="2013-09" db="EMBL/GenBank/DDBJ databases">
        <title>Whole genome comparison of six Crocosphaera watsonii strains with differing phenotypes.</title>
        <authorList>
            <person name="Bench S.R."/>
            <person name="Heller P."/>
            <person name="Frank I."/>
            <person name="Arciniega M."/>
            <person name="Shilova I.N."/>
            <person name="Zehr J.P."/>
        </authorList>
    </citation>
    <scope>NUCLEOTIDE SEQUENCE [LARGE SCALE GENOMIC DNA]</scope>
    <source>
        <strain evidence="3 4">WH 8502</strain>
    </source>
</reference>
<name>T2IML3_CROWT</name>
<evidence type="ECO:0000313" key="4">
    <source>
        <dbReference type="Proteomes" id="UP000018348"/>
    </source>
</evidence>
<dbReference type="RefSeq" id="WP_021831995.1">
    <property type="nucleotide sequence ID" value="NZ_CAQK01000817.1"/>
</dbReference>
<organism evidence="3 4">
    <name type="scientific">Crocosphaera watsonii WH 8502</name>
    <dbReference type="NCBI Taxonomy" id="423474"/>
    <lineage>
        <taxon>Bacteria</taxon>
        <taxon>Bacillati</taxon>
        <taxon>Cyanobacteriota</taxon>
        <taxon>Cyanophyceae</taxon>
        <taxon>Oscillatoriophycideae</taxon>
        <taxon>Chroococcales</taxon>
        <taxon>Aphanothecaceae</taxon>
        <taxon>Crocosphaera</taxon>
    </lineage>
</organism>
<dbReference type="Pfam" id="PF13649">
    <property type="entry name" value="Methyltransf_25"/>
    <property type="match status" value="1"/>
</dbReference>
<dbReference type="InterPro" id="IPR029063">
    <property type="entry name" value="SAM-dependent_MTases_sf"/>
</dbReference>
<dbReference type="Proteomes" id="UP000018348">
    <property type="component" value="Unassembled WGS sequence"/>
</dbReference>
<gene>
    <name evidence="3" type="ORF">CWATWH8502_313</name>
</gene>
<accession>T2IML3</accession>
<evidence type="ECO:0000256" key="1">
    <source>
        <dbReference type="ARBA" id="ARBA00022679"/>
    </source>
</evidence>
<feature type="domain" description="Methyltransferase" evidence="2">
    <location>
        <begin position="50"/>
        <end position="146"/>
    </location>
</feature>
<dbReference type="Gene3D" id="3.40.50.150">
    <property type="entry name" value="Vaccinia Virus protein VP39"/>
    <property type="match status" value="1"/>
</dbReference>
<evidence type="ECO:0000313" key="3">
    <source>
        <dbReference type="EMBL" id="CCQ53415.1"/>
    </source>
</evidence>
<dbReference type="CDD" id="cd02440">
    <property type="entry name" value="AdoMet_MTases"/>
    <property type="match status" value="1"/>
</dbReference>
<dbReference type="InterPro" id="IPR041698">
    <property type="entry name" value="Methyltransf_25"/>
</dbReference>
<reference evidence="3 4" key="1">
    <citation type="submission" date="2013-01" db="EMBL/GenBank/DDBJ databases">
        <authorList>
            <person name="Bench S."/>
        </authorList>
    </citation>
    <scope>NUCLEOTIDE SEQUENCE [LARGE SCALE GENOMIC DNA]</scope>
    <source>
        <strain evidence="3 4">WH 8502</strain>
    </source>
</reference>
<dbReference type="AlphaFoldDB" id="T2IML3"/>
<evidence type="ECO:0000259" key="2">
    <source>
        <dbReference type="Pfam" id="PF13649"/>
    </source>
</evidence>
<keyword evidence="1" id="KW-0808">Transferase</keyword>
<dbReference type="PANTHER" id="PTHR43861">
    <property type="entry name" value="TRANS-ACONITATE 2-METHYLTRANSFERASE-RELATED"/>
    <property type="match status" value="1"/>
</dbReference>
<comment type="caution">
    <text evidence="3">The sequence shown here is derived from an EMBL/GenBank/DDBJ whole genome shotgun (WGS) entry which is preliminary data.</text>
</comment>
<protein>
    <recommendedName>
        <fullName evidence="2">Methyltransferase domain-containing protein</fullName>
    </recommendedName>
</protein>
<dbReference type="EMBL" id="CAQK01000817">
    <property type="protein sequence ID" value="CCQ53415.1"/>
    <property type="molecule type" value="Genomic_DNA"/>
</dbReference>
<dbReference type="SUPFAM" id="SSF53335">
    <property type="entry name" value="S-adenosyl-L-methionine-dependent methyltransferases"/>
    <property type="match status" value="1"/>
</dbReference>
<dbReference type="GO" id="GO:0016740">
    <property type="term" value="F:transferase activity"/>
    <property type="evidence" value="ECO:0007669"/>
    <property type="project" value="UniProtKB-KW"/>
</dbReference>
<sequence length="242" mass="28153">MTKTPNLEIFNNSWQIYQEIIRFNYMEHQDIYSELKKYITKNYPEPFSLLELGCGDAFYSAKSLTDTAISHYVGVDLSQPALNLAKQNLNGLNCSVELKQVEMWEFLECYSLSFDLILICFALHHLSSSQKQALLNKCYHHLNAGGALLLIDIFCREREPRPEYLKRYCNYVESQWQKIERSDLDLALEHITSSDFPESIATFRTWAEIIGFNQVEVIYNGTFEAHNAITFLPKITREHSDN</sequence>
<proteinExistence type="predicted"/>